<gene>
    <name evidence="5" type="ORF">RRU01S_29_00780</name>
</gene>
<feature type="binding site" evidence="3">
    <location>
        <position position="84"/>
    </location>
    <ligand>
        <name>Zn(2+)</name>
        <dbReference type="ChEBI" id="CHEBI:29105"/>
        <label>1</label>
    </ligand>
</feature>
<dbReference type="InterPro" id="IPR011650">
    <property type="entry name" value="Peptidase_M20_dimer"/>
</dbReference>
<evidence type="ECO:0000256" key="2">
    <source>
        <dbReference type="ARBA" id="ARBA00022801"/>
    </source>
</evidence>
<dbReference type="EMBL" id="BBJU01000029">
    <property type="protein sequence ID" value="GAK72961.1"/>
    <property type="molecule type" value="Genomic_DNA"/>
</dbReference>
<comment type="caution">
    <text evidence="5">The sequence shown here is derived from an EMBL/GenBank/DDBJ whole genome shotgun (WGS) entry which is preliminary data.</text>
</comment>
<dbReference type="GO" id="GO:0046872">
    <property type="term" value="F:metal ion binding"/>
    <property type="evidence" value="ECO:0007669"/>
    <property type="project" value="UniProtKB-KW"/>
</dbReference>
<dbReference type="Pfam" id="PF07687">
    <property type="entry name" value="M20_dimer"/>
    <property type="match status" value="1"/>
</dbReference>
<evidence type="ECO:0000256" key="3">
    <source>
        <dbReference type="PIRSR" id="PIRSR001235-1"/>
    </source>
</evidence>
<evidence type="ECO:0000256" key="1">
    <source>
        <dbReference type="ARBA" id="ARBA00006153"/>
    </source>
</evidence>
<dbReference type="CDD" id="cd03884">
    <property type="entry name" value="M20_bAS"/>
    <property type="match status" value="1"/>
</dbReference>
<dbReference type="eggNOG" id="COG0624">
    <property type="taxonomic scope" value="Bacteria"/>
</dbReference>
<dbReference type="PANTHER" id="PTHR32494">
    <property type="entry name" value="ALLANTOATE DEIMINASE-RELATED"/>
    <property type="match status" value="1"/>
</dbReference>
<comment type="similarity">
    <text evidence="1">Belongs to the peptidase M20 family.</text>
</comment>
<dbReference type="InterPro" id="IPR036264">
    <property type="entry name" value="Bact_exopeptidase_dim_dom"/>
</dbReference>
<dbReference type="SUPFAM" id="SSF55031">
    <property type="entry name" value="Bacterial exopeptidase dimerisation domain"/>
    <property type="match status" value="1"/>
</dbReference>
<protein>
    <submittedName>
        <fullName evidence="5">Putative N-carbamoyl-beta-alanine amidohydrolase</fullName>
    </submittedName>
</protein>
<feature type="domain" description="Peptidase M20 dimerisation" evidence="4">
    <location>
        <begin position="213"/>
        <end position="313"/>
    </location>
</feature>
<evidence type="ECO:0000313" key="5">
    <source>
        <dbReference type="EMBL" id="GAK72961.1"/>
    </source>
</evidence>
<sequence>MKLYTQINGQRLLKRLDDFAAIGATPAGGVNRQALSPEDRTARSLLASLAIERGFAVFQDDMANLFIRREGKNKASPPFLIGSHLDSQPTGGRYDGALGTLSAFEVLETLEDEGIETDAPIEVVAWTNEEGSRFAPGTMGSMAFSLGQIPEEWHGLRGTDGVSFDDALTETLSALPAVERRTLGFPILGYLELHIEQGPMLEKENIPIGIVTGVQGTRWFEVTVTGQAAHAGTTQLAFRRDPMVVVASALHVLHNTIMPLDDNARLTVGRIVAYPGSINAIPGSVNLTMDLRHPESDRLDAIEAEVLNCFQAAATAQSCQIDLRKTFDMRPASFSSLVINSVEAAAGDLGLAFKPMVSGAFHDALYISRLAPTAMIFVPCRDGLSHNEDEYVEPEHSVAGAQILFQSAMKVLNALAINSLKPETRSKLS</sequence>
<keyword evidence="3" id="KW-0479">Metal-binding</keyword>
<accession>A0A081D215</accession>
<evidence type="ECO:0000259" key="4">
    <source>
        <dbReference type="Pfam" id="PF07687"/>
    </source>
</evidence>
<dbReference type="Pfam" id="PF01546">
    <property type="entry name" value="Peptidase_M20"/>
    <property type="match status" value="1"/>
</dbReference>
<evidence type="ECO:0000313" key="6">
    <source>
        <dbReference type="Proteomes" id="UP000028701"/>
    </source>
</evidence>
<dbReference type="PIRSF" id="PIRSF001235">
    <property type="entry name" value="Amidase_carbamoylase"/>
    <property type="match status" value="1"/>
</dbReference>
<name>A0A081D215_9HYPH</name>
<dbReference type="AlphaFoldDB" id="A0A081D215"/>
<dbReference type="PANTHER" id="PTHR32494:SF5">
    <property type="entry name" value="ALLANTOATE AMIDOHYDROLASE"/>
    <property type="match status" value="1"/>
</dbReference>
<dbReference type="RefSeq" id="WP_045232385.1">
    <property type="nucleotide sequence ID" value="NZ_BBJU01000029.1"/>
</dbReference>
<reference evidence="5 6" key="1">
    <citation type="submission" date="2014-08" db="EMBL/GenBank/DDBJ databases">
        <title>Whole genome shotgun sequence of Rhizobium rubi NBRC 13261.</title>
        <authorList>
            <person name="Katano-Makiyama Y."/>
            <person name="Hosoyama A."/>
            <person name="Hashimoto M."/>
            <person name="Hosoyama Y."/>
            <person name="Noguchi M."/>
            <person name="Tsuchikane K."/>
            <person name="Uohara A."/>
            <person name="Ohji S."/>
            <person name="Ichikawa N."/>
            <person name="Kimura A."/>
            <person name="Yamazoe A."/>
            <person name="Fujita N."/>
        </authorList>
    </citation>
    <scope>NUCLEOTIDE SEQUENCE [LARGE SCALE GENOMIC DNA]</scope>
    <source>
        <strain evidence="5 6">NBRC 13261</strain>
    </source>
</reference>
<organism evidence="5 6">
    <name type="scientific">Agrobacterium rubi TR3 = NBRC 13261</name>
    <dbReference type="NCBI Taxonomy" id="1368415"/>
    <lineage>
        <taxon>Bacteria</taxon>
        <taxon>Pseudomonadati</taxon>
        <taxon>Pseudomonadota</taxon>
        <taxon>Alphaproteobacteria</taxon>
        <taxon>Hyphomicrobiales</taxon>
        <taxon>Rhizobiaceae</taxon>
        <taxon>Rhizobium/Agrobacterium group</taxon>
        <taxon>Agrobacterium</taxon>
    </lineage>
</organism>
<dbReference type="Gene3D" id="3.30.70.360">
    <property type="match status" value="1"/>
</dbReference>
<feature type="binding site" evidence="3">
    <location>
        <position position="194"/>
    </location>
    <ligand>
        <name>Zn(2+)</name>
        <dbReference type="ChEBI" id="CHEBI:29105"/>
        <label>1</label>
    </ligand>
</feature>
<keyword evidence="3" id="KW-0862">Zinc</keyword>
<proteinExistence type="inferred from homology"/>
<dbReference type="InterPro" id="IPR010158">
    <property type="entry name" value="Amidase_Cbmase"/>
</dbReference>
<comment type="cofactor">
    <cofactor evidence="3">
        <name>Zn(2+)</name>
        <dbReference type="ChEBI" id="CHEBI:29105"/>
    </cofactor>
    <text evidence="3">Binds 2 Zn(2+) ions per subunit.</text>
</comment>
<dbReference type="SUPFAM" id="SSF53187">
    <property type="entry name" value="Zn-dependent exopeptidases"/>
    <property type="match status" value="1"/>
</dbReference>
<dbReference type="Proteomes" id="UP000028701">
    <property type="component" value="Unassembled WGS sequence"/>
</dbReference>
<dbReference type="InterPro" id="IPR002933">
    <property type="entry name" value="Peptidase_M20"/>
</dbReference>
<feature type="binding site" evidence="3">
    <location>
        <position position="95"/>
    </location>
    <ligand>
        <name>Zn(2+)</name>
        <dbReference type="ChEBI" id="CHEBI:29105"/>
        <label>1</label>
    </ligand>
</feature>
<dbReference type="OrthoDB" id="9808195at2"/>
<feature type="binding site" evidence="3">
    <location>
        <position position="130"/>
    </location>
    <ligand>
        <name>Zn(2+)</name>
        <dbReference type="ChEBI" id="CHEBI:29105"/>
        <label>2</label>
    </ligand>
</feature>
<dbReference type="GO" id="GO:0016813">
    <property type="term" value="F:hydrolase activity, acting on carbon-nitrogen (but not peptide) bonds, in linear amidines"/>
    <property type="evidence" value="ECO:0007669"/>
    <property type="project" value="InterPro"/>
</dbReference>
<feature type="binding site" evidence="3">
    <location>
        <position position="386"/>
    </location>
    <ligand>
        <name>Zn(2+)</name>
        <dbReference type="ChEBI" id="CHEBI:29105"/>
        <label>2</label>
    </ligand>
</feature>
<keyword evidence="2 5" id="KW-0378">Hydrolase</keyword>
<dbReference type="NCBIfam" id="TIGR01879">
    <property type="entry name" value="hydantase"/>
    <property type="match status" value="1"/>
</dbReference>
<feature type="binding site" evidence="3">
    <location>
        <position position="95"/>
    </location>
    <ligand>
        <name>Zn(2+)</name>
        <dbReference type="ChEBI" id="CHEBI:29105"/>
        <label>2</label>
    </ligand>
</feature>
<dbReference type="Gene3D" id="3.40.630.10">
    <property type="entry name" value="Zn peptidases"/>
    <property type="match status" value="1"/>
</dbReference>